<keyword evidence="2 7" id="KW-0378">Hydrolase</keyword>
<comment type="similarity">
    <text evidence="5 7">Belongs to the DEAD box helicase family.</text>
</comment>
<dbReference type="CDD" id="cd00268">
    <property type="entry name" value="DEADc"/>
    <property type="match status" value="1"/>
</dbReference>
<feature type="domain" description="Helicase C-terminal" evidence="10">
    <location>
        <begin position="307"/>
        <end position="452"/>
    </location>
</feature>
<dbReference type="PANTHER" id="PTHR47959:SF17">
    <property type="entry name" value="ATP-DEPENDENT RNA HELICASE DEAD BOX FAMILY"/>
    <property type="match status" value="1"/>
</dbReference>
<dbReference type="InterPro" id="IPR044742">
    <property type="entry name" value="DEAD/DEAH_RhlB"/>
</dbReference>
<dbReference type="InterPro" id="IPR050079">
    <property type="entry name" value="DEAD_box_RNA_helicase"/>
</dbReference>
<dbReference type="OrthoDB" id="8520957at2"/>
<evidence type="ECO:0000256" key="5">
    <source>
        <dbReference type="ARBA" id="ARBA00038437"/>
    </source>
</evidence>
<dbReference type="InterPro" id="IPR014001">
    <property type="entry name" value="Helicase_ATP-bd"/>
</dbReference>
<dbReference type="Pfam" id="PF00271">
    <property type="entry name" value="Helicase_C"/>
    <property type="match status" value="1"/>
</dbReference>
<dbReference type="CDD" id="cd18787">
    <property type="entry name" value="SF2_C_DEAD"/>
    <property type="match status" value="1"/>
</dbReference>
<evidence type="ECO:0000256" key="3">
    <source>
        <dbReference type="ARBA" id="ARBA00022806"/>
    </source>
</evidence>
<evidence type="ECO:0000256" key="1">
    <source>
        <dbReference type="ARBA" id="ARBA00022741"/>
    </source>
</evidence>
<dbReference type="GO" id="GO:0016787">
    <property type="term" value="F:hydrolase activity"/>
    <property type="evidence" value="ECO:0007669"/>
    <property type="project" value="UniProtKB-KW"/>
</dbReference>
<evidence type="ECO:0000256" key="7">
    <source>
        <dbReference type="RuleBase" id="RU000492"/>
    </source>
</evidence>
<name>A0A426VEF8_9BURK</name>
<keyword evidence="1 7" id="KW-0547">Nucleotide-binding</keyword>
<evidence type="ECO:0000256" key="6">
    <source>
        <dbReference type="PROSITE-ProRule" id="PRU00552"/>
    </source>
</evidence>
<dbReference type="SMART" id="SM00490">
    <property type="entry name" value="HELICc"/>
    <property type="match status" value="1"/>
</dbReference>
<dbReference type="SUPFAM" id="SSF52540">
    <property type="entry name" value="P-loop containing nucleoside triphosphate hydrolases"/>
    <property type="match status" value="1"/>
</dbReference>
<keyword evidence="3 7" id="KW-0347">Helicase</keyword>
<comment type="caution">
    <text evidence="12">The sequence shown here is derived from an EMBL/GenBank/DDBJ whole genome shotgun (WGS) entry which is preliminary data.</text>
</comment>
<evidence type="ECO:0000256" key="4">
    <source>
        <dbReference type="ARBA" id="ARBA00022840"/>
    </source>
</evidence>
<feature type="region of interest" description="Disordered" evidence="8">
    <location>
        <begin position="447"/>
        <end position="696"/>
    </location>
</feature>
<feature type="compositionally biased region" description="Basic and acidic residues" evidence="8">
    <location>
        <begin position="663"/>
        <end position="674"/>
    </location>
</feature>
<reference evidence="12 13" key="1">
    <citation type="submission" date="2018-12" db="EMBL/GenBank/DDBJ databases">
        <title>The whole draft genome of Aquabacterium sp. SJQ9.</title>
        <authorList>
            <person name="Sun L."/>
            <person name="Gao X."/>
            <person name="Chen W."/>
            <person name="Huang K."/>
        </authorList>
    </citation>
    <scope>NUCLEOTIDE SEQUENCE [LARGE SCALE GENOMIC DNA]</scope>
    <source>
        <strain evidence="12 13">SJQ9</strain>
    </source>
</reference>
<protein>
    <submittedName>
        <fullName evidence="12">DEAD/DEAH box helicase</fullName>
    </submittedName>
</protein>
<evidence type="ECO:0000259" key="11">
    <source>
        <dbReference type="PROSITE" id="PS51195"/>
    </source>
</evidence>
<accession>A0A426VEF8</accession>
<feature type="domain" description="DEAD-box RNA helicase Q" evidence="11">
    <location>
        <begin position="67"/>
        <end position="95"/>
    </location>
</feature>
<evidence type="ECO:0000259" key="10">
    <source>
        <dbReference type="PROSITE" id="PS51194"/>
    </source>
</evidence>
<keyword evidence="4 7" id="KW-0067">ATP-binding</keyword>
<dbReference type="InterPro" id="IPR014014">
    <property type="entry name" value="RNA_helicase_DEAD_Q_motif"/>
</dbReference>
<feature type="compositionally biased region" description="Basic and acidic residues" evidence="8">
    <location>
        <begin position="532"/>
        <end position="586"/>
    </location>
</feature>
<feature type="compositionally biased region" description="Gly residues" evidence="8">
    <location>
        <begin position="676"/>
        <end position="689"/>
    </location>
</feature>
<evidence type="ECO:0000259" key="9">
    <source>
        <dbReference type="PROSITE" id="PS51192"/>
    </source>
</evidence>
<feature type="region of interest" description="Disordered" evidence="8">
    <location>
        <begin position="1"/>
        <end position="22"/>
    </location>
</feature>
<feature type="compositionally biased region" description="Gly residues" evidence="8">
    <location>
        <begin position="519"/>
        <end position="531"/>
    </location>
</feature>
<evidence type="ECO:0000313" key="12">
    <source>
        <dbReference type="EMBL" id="RRS05235.1"/>
    </source>
</evidence>
<feature type="compositionally biased region" description="Low complexity" evidence="8">
    <location>
        <begin position="615"/>
        <end position="632"/>
    </location>
</feature>
<sequence>MNNDHDNIDNTTPAPDAAPVIDEHTASQLDALSRRLEAEARADAAFDGDDQLDDEEAAPAVIDDGGARFADLGLSPMLVQALTDSGYTSPTDVQVRAIPAALEGKDLRVASNTGSGKTAAFMLPALERIVAARGDSNRREKGKVHGPRVLVLAPTRELALQVAKAASTYGRHMQGLRVATVVGGVPYGYQLKALRGPLDVLIATPGRLLDHLNSGAAVLSNLETLVLDEADRMLDMGFIEDIETIAQHTPENRQTLMFSATFAGHVGKLAERLTRNALNIEVASHTDSHDNIEQRLHLADTLAHKNDLLDHLLTTKEVDQAVVFTSTQRDADILADRLADMGHAVAALHGGMPQGRRNRVLQGLRMGELRVLVATDVAARGIDVPTITHVINYGMPMKPEDYVHRIGRTGRAGRSGLAVTLAERRDIPMVRRIERFTTQRIPEAVIAGLEPKTKMQADHRGAPPRGGKKPMPGQRHRDDRGFGGAPRGGYGDRGGFGGGNDRGFQDRGERGFQDRGDRGGFGGGPRAGGFGKPDHHDPRFRPGEGGDRPQGERSFGDRPFGDRPQRDNREARPFGDKPFGDRKPFGDKPFGGKPAGAGKPYAGKSFSGDRKPFGDKPFGGKPAGAGKPYAGKSFSGDRKPFGDKPFGGKPAGAGKPYAGKSFSGDRKPFGDKPGFKSGGPKPGFGGKRPGFGKREG</sequence>
<feature type="compositionally biased region" description="Basic and acidic residues" evidence="8">
    <location>
        <begin position="503"/>
        <end position="518"/>
    </location>
</feature>
<dbReference type="Proteomes" id="UP000269265">
    <property type="component" value="Unassembled WGS sequence"/>
</dbReference>
<evidence type="ECO:0000313" key="13">
    <source>
        <dbReference type="Proteomes" id="UP000269265"/>
    </source>
</evidence>
<dbReference type="EMBL" id="RSED01000004">
    <property type="protein sequence ID" value="RRS05235.1"/>
    <property type="molecule type" value="Genomic_DNA"/>
</dbReference>
<dbReference type="Pfam" id="PF00270">
    <property type="entry name" value="DEAD"/>
    <property type="match status" value="1"/>
</dbReference>
<feature type="compositionally biased region" description="Low complexity" evidence="8">
    <location>
        <begin position="643"/>
        <end position="660"/>
    </location>
</feature>
<proteinExistence type="inferred from homology"/>
<dbReference type="InterPro" id="IPR011545">
    <property type="entry name" value="DEAD/DEAH_box_helicase_dom"/>
</dbReference>
<feature type="short sequence motif" description="Q motif" evidence="6">
    <location>
        <begin position="67"/>
        <end position="95"/>
    </location>
</feature>
<dbReference type="AlphaFoldDB" id="A0A426VEF8"/>
<dbReference type="PROSITE" id="PS51192">
    <property type="entry name" value="HELICASE_ATP_BIND_1"/>
    <property type="match status" value="1"/>
</dbReference>
<dbReference type="InterPro" id="IPR000629">
    <property type="entry name" value="RNA-helicase_DEAD-box_CS"/>
</dbReference>
<dbReference type="SMART" id="SM00487">
    <property type="entry name" value="DEXDc"/>
    <property type="match status" value="1"/>
</dbReference>
<dbReference type="Gene3D" id="3.40.50.300">
    <property type="entry name" value="P-loop containing nucleotide triphosphate hydrolases"/>
    <property type="match status" value="2"/>
</dbReference>
<keyword evidence="13" id="KW-1185">Reference proteome</keyword>
<dbReference type="GO" id="GO:0003676">
    <property type="term" value="F:nucleic acid binding"/>
    <property type="evidence" value="ECO:0007669"/>
    <property type="project" value="InterPro"/>
</dbReference>
<evidence type="ECO:0000256" key="8">
    <source>
        <dbReference type="SAM" id="MobiDB-lite"/>
    </source>
</evidence>
<dbReference type="PROSITE" id="PS51194">
    <property type="entry name" value="HELICASE_CTER"/>
    <property type="match status" value="1"/>
</dbReference>
<dbReference type="PROSITE" id="PS51195">
    <property type="entry name" value="Q_MOTIF"/>
    <property type="match status" value="1"/>
</dbReference>
<feature type="domain" description="Helicase ATP-binding" evidence="9">
    <location>
        <begin position="98"/>
        <end position="280"/>
    </location>
</feature>
<gene>
    <name evidence="12" type="ORF">EIP75_06665</name>
</gene>
<feature type="compositionally biased region" description="Basic and acidic residues" evidence="8">
    <location>
        <begin position="451"/>
        <end position="461"/>
    </location>
</feature>
<dbReference type="GO" id="GO:0005829">
    <property type="term" value="C:cytosol"/>
    <property type="evidence" value="ECO:0007669"/>
    <property type="project" value="TreeGrafter"/>
</dbReference>
<organism evidence="12 13">
    <name type="scientific">Aquabacterium soli</name>
    <dbReference type="NCBI Taxonomy" id="2493092"/>
    <lineage>
        <taxon>Bacteria</taxon>
        <taxon>Pseudomonadati</taxon>
        <taxon>Pseudomonadota</taxon>
        <taxon>Betaproteobacteria</taxon>
        <taxon>Burkholderiales</taxon>
        <taxon>Aquabacterium</taxon>
    </lineage>
</organism>
<dbReference type="PANTHER" id="PTHR47959">
    <property type="entry name" value="ATP-DEPENDENT RNA HELICASE RHLE-RELATED"/>
    <property type="match status" value="1"/>
</dbReference>
<evidence type="ECO:0000256" key="2">
    <source>
        <dbReference type="ARBA" id="ARBA00022801"/>
    </source>
</evidence>
<dbReference type="InterPro" id="IPR001650">
    <property type="entry name" value="Helicase_C-like"/>
</dbReference>
<dbReference type="GO" id="GO:0003724">
    <property type="term" value="F:RNA helicase activity"/>
    <property type="evidence" value="ECO:0007669"/>
    <property type="project" value="InterPro"/>
</dbReference>
<dbReference type="PROSITE" id="PS00039">
    <property type="entry name" value="DEAD_ATP_HELICASE"/>
    <property type="match status" value="1"/>
</dbReference>
<feature type="compositionally biased region" description="Low complexity" evidence="8">
    <location>
        <begin position="587"/>
        <end position="604"/>
    </location>
</feature>
<dbReference type="GO" id="GO:0005524">
    <property type="term" value="F:ATP binding"/>
    <property type="evidence" value="ECO:0007669"/>
    <property type="project" value="UniProtKB-KW"/>
</dbReference>
<feature type="compositionally biased region" description="Gly residues" evidence="8">
    <location>
        <begin position="482"/>
        <end position="501"/>
    </location>
</feature>
<dbReference type="InterPro" id="IPR027417">
    <property type="entry name" value="P-loop_NTPase"/>
</dbReference>